<evidence type="ECO:0000256" key="10">
    <source>
        <dbReference type="SAM" id="Phobius"/>
    </source>
</evidence>
<dbReference type="AlphaFoldDB" id="A0A3S3QUF7"/>
<keyword evidence="4 9" id="KW-0863">Zinc-finger</keyword>
<evidence type="ECO:0000256" key="7">
    <source>
        <dbReference type="ARBA" id="ARBA00023136"/>
    </source>
</evidence>
<comment type="subcellular location">
    <subcellularLocation>
        <location evidence="1">Membrane</location>
        <topology evidence="1">Multi-pass membrane protein</topology>
    </subcellularLocation>
</comment>
<keyword evidence="13" id="KW-1185">Reference proteome</keyword>
<evidence type="ECO:0000256" key="4">
    <source>
        <dbReference type="ARBA" id="ARBA00022771"/>
    </source>
</evidence>
<protein>
    <submittedName>
        <fullName evidence="12">NEP1-interacting protein 1</fullName>
    </submittedName>
</protein>
<comment type="similarity">
    <text evidence="8">Belongs to the RING-type zinc finger family. NIP subfamily.</text>
</comment>
<keyword evidence="5" id="KW-0862">Zinc</keyword>
<feature type="transmembrane region" description="Helical" evidence="10">
    <location>
        <begin position="28"/>
        <end position="50"/>
    </location>
</feature>
<gene>
    <name evidence="12" type="ORF">CKAN_01979900</name>
</gene>
<dbReference type="Pfam" id="PF13639">
    <property type="entry name" value="zf-RING_2"/>
    <property type="match status" value="1"/>
</dbReference>
<dbReference type="PANTHER" id="PTHR46151:SF7">
    <property type="entry name" value="NEP1-INTERACTING PROTEIN 1"/>
    <property type="match status" value="1"/>
</dbReference>
<keyword evidence="3" id="KW-0479">Metal-binding</keyword>
<dbReference type="OrthoDB" id="8062037at2759"/>
<reference evidence="12 13" key="1">
    <citation type="journal article" date="2019" name="Nat. Plants">
        <title>Stout camphor tree genome fills gaps in understanding of flowering plant genome evolution.</title>
        <authorList>
            <person name="Chaw S.M."/>
            <person name="Liu Y.C."/>
            <person name="Wu Y.W."/>
            <person name="Wang H.Y."/>
            <person name="Lin C.I."/>
            <person name="Wu C.S."/>
            <person name="Ke H.M."/>
            <person name="Chang L.Y."/>
            <person name="Hsu C.Y."/>
            <person name="Yang H.T."/>
            <person name="Sudianto E."/>
            <person name="Hsu M.H."/>
            <person name="Wu K.P."/>
            <person name="Wang L.N."/>
            <person name="Leebens-Mack J.H."/>
            <person name="Tsai I.J."/>
        </authorList>
    </citation>
    <scope>NUCLEOTIDE SEQUENCE [LARGE SCALE GENOMIC DNA]</scope>
    <source>
        <strain evidence="13">cv. Chaw 1501</strain>
        <tissue evidence="12">Young leaves</tissue>
    </source>
</reference>
<dbReference type="CDD" id="cd23119">
    <property type="entry name" value="RING-H2_NIPL1-like"/>
    <property type="match status" value="1"/>
</dbReference>
<evidence type="ECO:0000313" key="12">
    <source>
        <dbReference type="EMBL" id="RWR90692.1"/>
    </source>
</evidence>
<evidence type="ECO:0000256" key="2">
    <source>
        <dbReference type="ARBA" id="ARBA00022692"/>
    </source>
</evidence>
<dbReference type="PROSITE" id="PS50089">
    <property type="entry name" value="ZF_RING_2"/>
    <property type="match status" value="1"/>
</dbReference>
<evidence type="ECO:0000259" key="11">
    <source>
        <dbReference type="PROSITE" id="PS50089"/>
    </source>
</evidence>
<proteinExistence type="inferred from homology"/>
<sequence>MRQSMYPMSPKAFKYPLSFYLCLPNRRYYYSVFTNLLHFVLSNPFSFLVFQSLPVPSSFLGLSLILQQQQGEMERFCAHPTPTSYLSPTLFPSSSSSLSIGAERGRDVNSFGVSSFLGKFISAIFTFLFALVGSLIGAMTGAFVGQATESGFFRGAAIGAISGAVFSIEVFESSLFLWRSDESGIWSLLYMIDIISSLLSGRLVREQVGPVMFSAVQAQMNAVERIAEEVPDIFATGGTKGLSGDSVEMLPKIKITTENNVDTSGEWICCSVCLQDFQAGETVRRLPPCEHMFHLPCIDNWLIRHGSCPLCRRDL</sequence>
<dbReference type="EMBL" id="QPKB01000008">
    <property type="protein sequence ID" value="RWR90692.1"/>
    <property type="molecule type" value="Genomic_DNA"/>
</dbReference>
<evidence type="ECO:0000256" key="8">
    <source>
        <dbReference type="ARBA" id="ARBA00061072"/>
    </source>
</evidence>
<comment type="caution">
    <text evidence="12">The sequence shown here is derived from an EMBL/GenBank/DDBJ whole genome shotgun (WGS) entry which is preliminary data.</text>
</comment>
<dbReference type="GO" id="GO:0008270">
    <property type="term" value="F:zinc ion binding"/>
    <property type="evidence" value="ECO:0007669"/>
    <property type="project" value="UniProtKB-KW"/>
</dbReference>
<feature type="transmembrane region" description="Helical" evidence="10">
    <location>
        <begin position="156"/>
        <end position="178"/>
    </location>
</feature>
<dbReference type="Proteomes" id="UP000283530">
    <property type="component" value="Unassembled WGS sequence"/>
</dbReference>
<dbReference type="InterPro" id="IPR001841">
    <property type="entry name" value="Znf_RING"/>
</dbReference>
<dbReference type="PANTHER" id="PTHR46151">
    <property type="entry name" value="NEP1-INTERACTING PROTEIN-LIKE 2"/>
    <property type="match status" value="1"/>
</dbReference>
<dbReference type="FunFam" id="3.30.40.10:FF:000505">
    <property type="entry name" value="NEP1-interacting protein-like 1"/>
    <property type="match status" value="1"/>
</dbReference>
<feature type="transmembrane region" description="Helical" evidence="10">
    <location>
        <begin position="120"/>
        <end position="144"/>
    </location>
</feature>
<keyword evidence="2 10" id="KW-0812">Transmembrane</keyword>
<accession>A0A3S3QUF7</accession>
<keyword evidence="7 10" id="KW-0472">Membrane</keyword>
<keyword evidence="6 10" id="KW-1133">Transmembrane helix</keyword>
<name>A0A3S3QUF7_9MAGN</name>
<dbReference type="SUPFAM" id="SSF57850">
    <property type="entry name" value="RING/U-box"/>
    <property type="match status" value="1"/>
</dbReference>
<evidence type="ECO:0000256" key="6">
    <source>
        <dbReference type="ARBA" id="ARBA00022989"/>
    </source>
</evidence>
<feature type="domain" description="RING-type" evidence="11">
    <location>
        <begin position="270"/>
        <end position="312"/>
    </location>
</feature>
<dbReference type="Gene3D" id="3.30.40.10">
    <property type="entry name" value="Zinc/RING finger domain, C3HC4 (zinc finger)"/>
    <property type="match status" value="1"/>
</dbReference>
<organism evidence="12 13">
    <name type="scientific">Cinnamomum micranthum f. kanehirae</name>
    <dbReference type="NCBI Taxonomy" id="337451"/>
    <lineage>
        <taxon>Eukaryota</taxon>
        <taxon>Viridiplantae</taxon>
        <taxon>Streptophyta</taxon>
        <taxon>Embryophyta</taxon>
        <taxon>Tracheophyta</taxon>
        <taxon>Spermatophyta</taxon>
        <taxon>Magnoliopsida</taxon>
        <taxon>Magnoliidae</taxon>
        <taxon>Laurales</taxon>
        <taxon>Lauraceae</taxon>
        <taxon>Cinnamomum</taxon>
    </lineage>
</organism>
<evidence type="ECO:0000256" key="5">
    <source>
        <dbReference type="ARBA" id="ARBA00022833"/>
    </source>
</evidence>
<evidence type="ECO:0000256" key="1">
    <source>
        <dbReference type="ARBA" id="ARBA00004141"/>
    </source>
</evidence>
<dbReference type="STRING" id="337451.A0A3S3QUF7"/>
<dbReference type="InterPro" id="IPR013083">
    <property type="entry name" value="Znf_RING/FYVE/PHD"/>
</dbReference>
<dbReference type="GO" id="GO:0016020">
    <property type="term" value="C:membrane"/>
    <property type="evidence" value="ECO:0007669"/>
    <property type="project" value="UniProtKB-SubCell"/>
</dbReference>
<evidence type="ECO:0000256" key="3">
    <source>
        <dbReference type="ARBA" id="ARBA00022723"/>
    </source>
</evidence>
<dbReference type="SMART" id="SM00184">
    <property type="entry name" value="RING"/>
    <property type="match status" value="1"/>
</dbReference>
<evidence type="ECO:0000313" key="13">
    <source>
        <dbReference type="Proteomes" id="UP000283530"/>
    </source>
</evidence>
<evidence type="ECO:0000256" key="9">
    <source>
        <dbReference type="PROSITE-ProRule" id="PRU00175"/>
    </source>
</evidence>